<feature type="transmembrane region" description="Helical" evidence="1">
    <location>
        <begin position="223"/>
        <end position="245"/>
    </location>
</feature>
<evidence type="ECO:0000313" key="3">
    <source>
        <dbReference type="Proteomes" id="UP001501510"/>
    </source>
</evidence>
<dbReference type="Proteomes" id="UP001501510">
    <property type="component" value="Unassembled WGS sequence"/>
</dbReference>
<feature type="transmembrane region" description="Helical" evidence="1">
    <location>
        <begin position="196"/>
        <end position="217"/>
    </location>
</feature>
<dbReference type="RefSeq" id="WP_343761803.1">
    <property type="nucleotide sequence ID" value="NZ_BAAACG010000010.1"/>
</dbReference>
<keyword evidence="3" id="KW-1185">Reference proteome</keyword>
<reference evidence="3" key="1">
    <citation type="journal article" date="2019" name="Int. J. Syst. Evol. Microbiol.">
        <title>The Global Catalogue of Microorganisms (GCM) 10K type strain sequencing project: providing services to taxonomists for standard genome sequencing and annotation.</title>
        <authorList>
            <consortium name="The Broad Institute Genomics Platform"/>
            <consortium name="The Broad Institute Genome Sequencing Center for Infectious Disease"/>
            <person name="Wu L."/>
            <person name="Ma J."/>
        </authorList>
    </citation>
    <scope>NUCLEOTIDE SEQUENCE [LARGE SCALE GENOMIC DNA]</scope>
    <source>
        <strain evidence="3">JCM 1407</strain>
    </source>
</reference>
<gene>
    <name evidence="2" type="ORF">GCM10008906_23510</name>
</gene>
<accession>A0ABP3UUE4</accession>
<keyword evidence="1" id="KW-1133">Transmembrane helix</keyword>
<feature type="transmembrane region" description="Helical" evidence="1">
    <location>
        <begin position="136"/>
        <end position="154"/>
    </location>
</feature>
<comment type="caution">
    <text evidence="2">The sequence shown here is derived from an EMBL/GenBank/DDBJ whole genome shotgun (WGS) entry which is preliminary data.</text>
</comment>
<proteinExistence type="predicted"/>
<feature type="transmembrane region" description="Helical" evidence="1">
    <location>
        <begin position="9"/>
        <end position="30"/>
    </location>
</feature>
<feature type="transmembrane region" description="Helical" evidence="1">
    <location>
        <begin position="103"/>
        <end position="124"/>
    </location>
</feature>
<dbReference type="EMBL" id="BAAACG010000010">
    <property type="protein sequence ID" value="GAA0741818.1"/>
    <property type="molecule type" value="Genomic_DNA"/>
</dbReference>
<dbReference type="InterPro" id="IPR046716">
    <property type="entry name" value="DUF6608"/>
</dbReference>
<keyword evidence="1" id="KW-0472">Membrane</keyword>
<organism evidence="2 3">
    <name type="scientific">Clostridium oceanicum</name>
    <dbReference type="NCBI Taxonomy" id="1543"/>
    <lineage>
        <taxon>Bacteria</taxon>
        <taxon>Bacillati</taxon>
        <taxon>Bacillota</taxon>
        <taxon>Clostridia</taxon>
        <taxon>Eubacteriales</taxon>
        <taxon>Clostridiaceae</taxon>
        <taxon>Clostridium</taxon>
    </lineage>
</organism>
<sequence length="252" mass="29293">MDKNISKTILWYIPIMAIVFVLVYTSSFFIELADNAYFDIFRSVTVPYSIYVIYLICKKATLETRQQRGSSNNSKSKIIINTKTNSNSAFRKIKNCFNTDESVMFNILEIFMLLTIINNLMMVFGIDPNPKIGKFAYIHLTIRFSIISLIMIAIRGKKVIKDYKNFNHSIKKLSNYSNLKSSIFENFRINKYRCTYVLFTTITIGICIFTIFFVPTPTGGVKFYFNLLIMFCVIVIFTIVTSMIFKAKYNKK</sequence>
<evidence type="ECO:0000313" key="2">
    <source>
        <dbReference type="EMBL" id="GAA0741818.1"/>
    </source>
</evidence>
<name>A0ABP3UUE4_9CLOT</name>
<dbReference type="Pfam" id="PF20312">
    <property type="entry name" value="DUF6608"/>
    <property type="match status" value="1"/>
</dbReference>
<protein>
    <submittedName>
        <fullName evidence="2">Uncharacterized protein</fullName>
    </submittedName>
</protein>
<keyword evidence="1" id="KW-0812">Transmembrane</keyword>
<feature type="transmembrane region" description="Helical" evidence="1">
    <location>
        <begin position="36"/>
        <end position="57"/>
    </location>
</feature>
<evidence type="ECO:0000256" key="1">
    <source>
        <dbReference type="SAM" id="Phobius"/>
    </source>
</evidence>